<evidence type="ECO:0000313" key="14">
    <source>
        <dbReference type="RefSeq" id="XP_019703869.1"/>
    </source>
</evidence>
<dbReference type="SUPFAM" id="SSF52058">
    <property type="entry name" value="L domain-like"/>
    <property type="match status" value="1"/>
</dbReference>
<evidence type="ECO:0000256" key="4">
    <source>
        <dbReference type="ARBA" id="ARBA00022729"/>
    </source>
</evidence>
<dbReference type="OrthoDB" id="69842at2759"/>
<keyword evidence="14" id="KW-0418">Kinase</keyword>
<dbReference type="Gene3D" id="3.30.200.20">
    <property type="entry name" value="Phosphorylase Kinase, domain 1"/>
    <property type="match status" value="1"/>
</dbReference>
<evidence type="ECO:0000259" key="12">
    <source>
        <dbReference type="PROSITE" id="PS50011"/>
    </source>
</evidence>
<dbReference type="Pfam" id="PF00069">
    <property type="entry name" value="Pkinase"/>
    <property type="match status" value="1"/>
</dbReference>
<evidence type="ECO:0000256" key="1">
    <source>
        <dbReference type="ARBA" id="ARBA00004162"/>
    </source>
</evidence>
<feature type="region of interest" description="Disordered" evidence="9">
    <location>
        <begin position="290"/>
        <end position="320"/>
    </location>
</feature>
<accession>A0A6J0PGD4</accession>
<dbReference type="Gene3D" id="3.80.10.10">
    <property type="entry name" value="Ribonuclease Inhibitor"/>
    <property type="match status" value="2"/>
</dbReference>
<keyword evidence="6 10" id="KW-1133">Transmembrane helix</keyword>
<evidence type="ECO:0000256" key="10">
    <source>
        <dbReference type="SAM" id="Phobius"/>
    </source>
</evidence>
<evidence type="ECO:0000256" key="6">
    <source>
        <dbReference type="ARBA" id="ARBA00022989"/>
    </source>
</evidence>
<keyword evidence="13" id="KW-1185">Reference proteome</keyword>
<keyword evidence="8" id="KW-0067">ATP-binding</keyword>
<feature type="transmembrane region" description="Helical" evidence="10">
    <location>
        <begin position="258"/>
        <end position="280"/>
    </location>
</feature>
<keyword evidence="3 10" id="KW-0812">Transmembrane</keyword>
<keyword evidence="14" id="KW-0675">Receptor</keyword>
<comment type="subcellular location">
    <subcellularLocation>
        <location evidence="1">Cell membrane</location>
        <topology evidence="1">Single-pass membrane protein</topology>
    </subcellularLocation>
</comment>
<feature type="chain" id="PRO_5026669490" evidence="11">
    <location>
        <begin position="24"/>
        <end position="618"/>
    </location>
</feature>
<dbReference type="FunCoup" id="A0A6J0PGD4">
    <property type="interactions" value="611"/>
</dbReference>
<feature type="compositionally biased region" description="Low complexity" evidence="9">
    <location>
        <begin position="299"/>
        <end position="309"/>
    </location>
</feature>
<keyword evidence="2" id="KW-0433">Leucine-rich repeat</keyword>
<dbReference type="InterPro" id="IPR001611">
    <property type="entry name" value="Leu-rich_rpt"/>
</dbReference>
<keyword evidence="5" id="KW-0677">Repeat</keyword>
<feature type="signal peptide" evidence="11">
    <location>
        <begin position="1"/>
        <end position="23"/>
    </location>
</feature>
<evidence type="ECO:0000256" key="7">
    <source>
        <dbReference type="ARBA" id="ARBA00023136"/>
    </source>
</evidence>
<dbReference type="Gene3D" id="1.10.510.10">
    <property type="entry name" value="Transferase(Phosphotransferase) domain 1"/>
    <property type="match status" value="1"/>
</dbReference>
<evidence type="ECO:0000256" key="9">
    <source>
        <dbReference type="SAM" id="MobiDB-lite"/>
    </source>
</evidence>
<dbReference type="KEGG" id="egu:105039392"/>
<evidence type="ECO:0000256" key="3">
    <source>
        <dbReference type="ARBA" id="ARBA00022692"/>
    </source>
</evidence>
<feature type="compositionally biased region" description="Polar residues" evidence="9">
    <location>
        <begin position="310"/>
        <end position="320"/>
    </location>
</feature>
<dbReference type="RefSeq" id="XP_019703869.1">
    <property type="nucleotide sequence ID" value="XM_019848310.2"/>
</dbReference>
<keyword evidence="4 11" id="KW-0732">Signal</keyword>
<dbReference type="GO" id="GO:0005886">
    <property type="term" value="C:plasma membrane"/>
    <property type="evidence" value="ECO:0007669"/>
    <property type="project" value="UniProtKB-SubCell"/>
</dbReference>
<dbReference type="InterPro" id="IPR000719">
    <property type="entry name" value="Prot_kinase_dom"/>
</dbReference>
<dbReference type="PANTHER" id="PTHR48007">
    <property type="entry name" value="LEUCINE-RICH REPEAT RECEPTOR-LIKE PROTEIN KINASE PXC1"/>
    <property type="match status" value="1"/>
</dbReference>
<feature type="binding site" evidence="8">
    <location>
        <position position="378"/>
    </location>
    <ligand>
        <name>ATP</name>
        <dbReference type="ChEBI" id="CHEBI:30616"/>
    </ligand>
</feature>
<sequence length="618" mass="67502">MERIPTWVIPISLLLLLIYSTNAEKEDVKVSLVSFLRKLSGNNSRIDLDLRWNTSTDPCLNGWEGVDCVGTNSVQKIILEGRGLDGSIDASLLCKAESLAVVSLRDNELHGQLPPEISNCTELTHLYLGSNRLSGSLPSSLSLLSNLKRLNISYNNFSGELPQDLPRVSGLKTILAQNNSFNGTIPQFDFGNLQDFNVSYNRLSGPVPEGAEHLSAESLVGNPGLCGEPLTVPCPPPPAPSPSHQGGNKSNKLSAEKVVMVSGYIALGLVVLLFFTYKLVSRRMADAKKGGYEKKVADSSGKSSSGNKNTPSRSEYSLPTSNESAAAVSSSLVVLVNPTTKELKFEDLLKAPAELLGRGRFGSLYKVMFDDTTALAVKRIKDWAISPEDFRKRMERLDRVKHPNVLSAVAFYCSKQEKLLVYEYQKNGSLFNLLRGSQNGQAFDWDSRLSVAGGIADGLAFMHQDLREDGIGHGNLKSSNILIKTNMEPCISEYGLTTTNSHQTSPTPSNNTQVSILKDDIHNLGIILLELLTGKVVQNNGSELAQWVNSVVREEWTVEVFDRALLSEGASEEQMVQLLQVALKCTNPSPDARPSMNQVAATIEAIKEENERSIYSES</sequence>
<dbReference type="InterPro" id="IPR032675">
    <property type="entry name" value="LRR_dom_sf"/>
</dbReference>
<evidence type="ECO:0000256" key="8">
    <source>
        <dbReference type="PROSITE-ProRule" id="PRU10141"/>
    </source>
</evidence>
<dbReference type="PROSITE" id="PS50011">
    <property type="entry name" value="PROTEIN_KINASE_DOM"/>
    <property type="match status" value="1"/>
</dbReference>
<dbReference type="InterPro" id="IPR017441">
    <property type="entry name" value="Protein_kinase_ATP_BS"/>
</dbReference>
<evidence type="ECO:0000256" key="11">
    <source>
        <dbReference type="SAM" id="SignalP"/>
    </source>
</evidence>
<name>A0A6J0PGD4_ELAGV</name>
<evidence type="ECO:0000256" key="2">
    <source>
        <dbReference type="ARBA" id="ARBA00022614"/>
    </source>
</evidence>
<dbReference type="InterPro" id="IPR046959">
    <property type="entry name" value="PRK1-6/SRF4-like"/>
</dbReference>
<reference evidence="14" key="1">
    <citation type="submission" date="2025-08" db="UniProtKB">
        <authorList>
            <consortium name="RefSeq"/>
        </authorList>
    </citation>
    <scope>IDENTIFICATION</scope>
</reference>
<protein>
    <submittedName>
        <fullName evidence="14">Probable inactive receptor kinase At2g26730</fullName>
    </submittedName>
</protein>
<evidence type="ECO:0000313" key="13">
    <source>
        <dbReference type="Proteomes" id="UP000504607"/>
    </source>
</evidence>
<organism evidence="13 14">
    <name type="scientific">Elaeis guineensis var. tenera</name>
    <name type="common">Oil palm</name>
    <dbReference type="NCBI Taxonomy" id="51953"/>
    <lineage>
        <taxon>Eukaryota</taxon>
        <taxon>Viridiplantae</taxon>
        <taxon>Streptophyta</taxon>
        <taxon>Embryophyta</taxon>
        <taxon>Tracheophyta</taxon>
        <taxon>Spermatophyta</taxon>
        <taxon>Magnoliopsida</taxon>
        <taxon>Liliopsida</taxon>
        <taxon>Arecaceae</taxon>
        <taxon>Arecoideae</taxon>
        <taxon>Cocoseae</taxon>
        <taxon>Elaeidinae</taxon>
        <taxon>Elaeis</taxon>
    </lineage>
</organism>
<feature type="domain" description="Protein kinase" evidence="12">
    <location>
        <begin position="350"/>
        <end position="606"/>
    </location>
</feature>
<dbReference type="SUPFAM" id="SSF56112">
    <property type="entry name" value="Protein kinase-like (PK-like)"/>
    <property type="match status" value="1"/>
</dbReference>
<gene>
    <name evidence="14" type="primary">LOC105039392</name>
</gene>
<dbReference type="InParanoid" id="A0A6J0PGD4"/>
<dbReference type="Proteomes" id="UP000504607">
    <property type="component" value="Chromosome 2"/>
</dbReference>
<dbReference type="PROSITE" id="PS00107">
    <property type="entry name" value="PROTEIN_KINASE_ATP"/>
    <property type="match status" value="1"/>
</dbReference>
<keyword evidence="7 10" id="KW-0472">Membrane</keyword>
<feature type="region of interest" description="Disordered" evidence="9">
    <location>
        <begin position="231"/>
        <end position="250"/>
    </location>
</feature>
<dbReference type="InterPro" id="IPR011009">
    <property type="entry name" value="Kinase-like_dom_sf"/>
</dbReference>
<dbReference type="FunFam" id="3.80.10.10:FF:000400">
    <property type="entry name" value="Nuclear pore complex protein NUP107"/>
    <property type="match status" value="1"/>
</dbReference>
<dbReference type="GeneID" id="105039392"/>
<feature type="compositionally biased region" description="Pro residues" evidence="9">
    <location>
        <begin position="232"/>
        <end position="241"/>
    </location>
</feature>
<keyword evidence="8" id="KW-0547">Nucleotide-binding</keyword>
<proteinExistence type="predicted"/>
<evidence type="ECO:0000256" key="5">
    <source>
        <dbReference type="ARBA" id="ARBA00022737"/>
    </source>
</evidence>
<keyword evidence="14" id="KW-0808">Transferase</keyword>
<dbReference type="Pfam" id="PF00560">
    <property type="entry name" value="LRR_1"/>
    <property type="match status" value="2"/>
</dbReference>
<dbReference type="GO" id="GO:0005524">
    <property type="term" value="F:ATP binding"/>
    <property type="evidence" value="ECO:0007669"/>
    <property type="project" value="UniProtKB-UniRule"/>
</dbReference>
<dbReference type="GO" id="GO:0004672">
    <property type="term" value="F:protein kinase activity"/>
    <property type="evidence" value="ECO:0007669"/>
    <property type="project" value="InterPro"/>
</dbReference>
<dbReference type="AlphaFoldDB" id="A0A6J0PGD4"/>
<dbReference type="PANTHER" id="PTHR48007:SF79">
    <property type="entry name" value="(WILD MALAYSIAN BANANA) HYPOTHETICAL PROTEIN"/>
    <property type="match status" value="1"/>
</dbReference>